<keyword evidence="4" id="KW-1185">Reference proteome</keyword>
<feature type="coiled-coil region" evidence="1">
    <location>
        <begin position="354"/>
        <end position="448"/>
    </location>
</feature>
<feature type="region of interest" description="Disordered" evidence="2">
    <location>
        <begin position="727"/>
        <end position="783"/>
    </location>
</feature>
<feature type="coiled-coil region" evidence="1">
    <location>
        <begin position="63"/>
        <end position="90"/>
    </location>
</feature>
<evidence type="ECO:0000256" key="2">
    <source>
        <dbReference type="SAM" id="MobiDB-lite"/>
    </source>
</evidence>
<gene>
    <name evidence="3" type="ORF">CJOHNSTONI_LOCUS7294</name>
</gene>
<feature type="coiled-coil region" evidence="1">
    <location>
        <begin position="541"/>
        <end position="617"/>
    </location>
</feature>
<dbReference type="AlphaFoldDB" id="A0A8J2M128"/>
<evidence type="ECO:0000313" key="3">
    <source>
        <dbReference type="EMBL" id="CAG9537485.1"/>
    </source>
</evidence>
<proteinExistence type="predicted"/>
<feature type="compositionally biased region" description="Polar residues" evidence="2">
    <location>
        <begin position="728"/>
        <end position="758"/>
    </location>
</feature>
<evidence type="ECO:0000256" key="1">
    <source>
        <dbReference type="SAM" id="Coils"/>
    </source>
</evidence>
<dbReference type="EMBL" id="CAKAEH010001551">
    <property type="protein sequence ID" value="CAG9537485.1"/>
    <property type="molecule type" value="Genomic_DNA"/>
</dbReference>
<organism evidence="3 4">
    <name type="scientific">Cercopithifilaria johnstoni</name>
    <dbReference type="NCBI Taxonomy" id="2874296"/>
    <lineage>
        <taxon>Eukaryota</taxon>
        <taxon>Metazoa</taxon>
        <taxon>Ecdysozoa</taxon>
        <taxon>Nematoda</taxon>
        <taxon>Chromadorea</taxon>
        <taxon>Rhabditida</taxon>
        <taxon>Spirurina</taxon>
        <taxon>Spiruromorpha</taxon>
        <taxon>Filarioidea</taxon>
        <taxon>Onchocercidae</taxon>
        <taxon>Cercopithifilaria</taxon>
    </lineage>
</organism>
<feature type="compositionally biased region" description="Gly residues" evidence="2">
    <location>
        <begin position="773"/>
        <end position="783"/>
    </location>
</feature>
<sequence length="783" mass="90109">MDIAAAKCDTSGSDSWNCSTPCTICRELKQTEQPAPTPQLQLAILAARLTTKIADNDALFRCNAELAQTNLKLQNEVSELREQMAKYITSVNNVDTAATNQQPKQPSNQSLEQKAMHIEKKEWTPDADFDAKLVSNWKFEDAYQQSSLDQQITDFLMKDEINTRSLRKLEPQEQDKESLKKKLNASRKFEEKNEKMENNAGRLGKCLEASGEYCLKHENGMEEVEDGLEIRQYEDAKHQQKLKKTFEDKKLKVSRIDSEEFLSLKSQNVHMGNSDQESKRLREELHSTKMPYENERVHRKLFQVGFTKRSEEQKKAVKTKLEDEGDWISDSAPEHFQTLLEEQVQDIARGSSVEEGRMKLLQELEEQLQQKEIEMQELEKRNRSLSQQLKSQQRLIEGLEKKLDVTEEYSMTLEEKNVSMEQEITDQKKKYKELMMEKVRLRDEVENEVTAKLHVEIMLLKQENESLIVELAKKQTSLDEEKAKMKTRLVNLEYRAVNREIDLEKSKTKPKHTQEEKIQMERQLDGNGTQMNELQGKNEVDQEFHQQLVEAQRKITELKRKLDQVIEQNGLLKNGEQKLMDALVISNKQLAETESKNERLESEISNLQASLLKAGEMAKKTDHSVKLMQDDPNAMIEIHAKAGTSSASIQSLDNPVTIERYCPVQEKVDELKEEFNEASSDNILVKKIQFSALEKKTPLSAELRTYPVRSSVSTPSPFEISFPELNETESNLSSKSSQKKVSTFDNPSESPLQKTTHYFPQVNEDKLRRRKGGGGGFQGAEKI</sequence>
<protein>
    <submittedName>
        <fullName evidence="3">Uncharacterized protein</fullName>
    </submittedName>
</protein>
<reference evidence="3" key="1">
    <citation type="submission" date="2021-09" db="EMBL/GenBank/DDBJ databases">
        <authorList>
            <consortium name="Pathogen Informatics"/>
        </authorList>
    </citation>
    <scope>NUCLEOTIDE SEQUENCE</scope>
</reference>
<comment type="caution">
    <text evidence="3">The sequence shown here is derived from an EMBL/GenBank/DDBJ whole genome shotgun (WGS) entry which is preliminary data.</text>
</comment>
<dbReference type="Proteomes" id="UP000746747">
    <property type="component" value="Unassembled WGS sequence"/>
</dbReference>
<accession>A0A8J2M128</accession>
<name>A0A8J2M128_9BILA</name>
<dbReference type="OrthoDB" id="5848316at2759"/>
<keyword evidence="1" id="KW-0175">Coiled coil</keyword>
<evidence type="ECO:0000313" key="4">
    <source>
        <dbReference type="Proteomes" id="UP000746747"/>
    </source>
</evidence>